<evidence type="ECO:0000313" key="1">
    <source>
        <dbReference type="EMBL" id="SDC25243.1"/>
    </source>
</evidence>
<dbReference type="InterPro" id="IPR019642">
    <property type="entry name" value="DUF2507"/>
</dbReference>
<gene>
    <name evidence="1" type="ORF">SAMN05421737_106175</name>
</gene>
<reference evidence="2" key="1">
    <citation type="submission" date="2016-09" db="EMBL/GenBank/DDBJ databases">
        <authorList>
            <person name="Varghese N."/>
            <person name="Submissions S."/>
        </authorList>
    </citation>
    <scope>NUCLEOTIDE SEQUENCE [LARGE SCALE GENOMIC DNA]</scope>
    <source>
        <strain evidence="2">25nlg</strain>
    </source>
</reference>
<dbReference type="Proteomes" id="UP000242662">
    <property type="component" value="Unassembled WGS sequence"/>
</dbReference>
<name>A0A1G6K2T3_9BACI</name>
<organism evidence="1 2">
    <name type="scientific">Shouchella lonarensis</name>
    <dbReference type="NCBI Taxonomy" id="1464122"/>
    <lineage>
        <taxon>Bacteria</taxon>
        <taxon>Bacillati</taxon>
        <taxon>Bacillota</taxon>
        <taxon>Bacilli</taxon>
        <taxon>Bacillales</taxon>
        <taxon>Bacillaceae</taxon>
        <taxon>Shouchella</taxon>
    </lineage>
</organism>
<proteinExistence type="predicted"/>
<dbReference type="RefSeq" id="WP_090775786.1">
    <property type="nucleotide sequence ID" value="NZ_FMYM01000006.1"/>
</dbReference>
<protein>
    <recommendedName>
        <fullName evidence="3">DUF2507 domain-containing protein</fullName>
    </recommendedName>
</protein>
<sequence length="134" mass="15886">MNNVEEQQFAYNLIRNDVLRHILGKEHDALLYWTGKALARTHSLPSQEALPDFFRQAQWGTLQLIKQKRNEYTYLLEGEWMGKDDTRCYQLEAGFLAEQFERWLEHTVIVHCTIKKKSTMFTVHIDKSETLLID</sequence>
<evidence type="ECO:0008006" key="3">
    <source>
        <dbReference type="Google" id="ProtNLM"/>
    </source>
</evidence>
<evidence type="ECO:0000313" key="2">
    <source>
        <dbReference type="Proteomes" id="UP000242662"/>
    </source>
</evidence>
<dbReference type="EMBL" id="FMYM01000006">
    <property type="protein sequence ID" value="SDC25243.1"/>
    <property type="molecule type" value="Genomic_DNA"/>
</dbReference>
<dbReference type="SUPFAM" id="SSF111126">
    <property type="entry name" value="Ligand-binding domain in the NO signalling and Golgi transport"/>
    <property type="match status" value="1"/>
</dbReference>
<keyword evidence="2" id="KW-1185">Reference proteome</keyword>
<dbReference type="InterPro" id="IPR024096">
    <property type="entry name" value="NO_sig/Golgi_transp_ligand-bd"/>
</dbReference>
<dbReference type="AlphaFoldDB" id="A0A1G6K2T3"/>
<dbReference type="OrthoDB" id="2965348at2"/>
<dbReference type="STRING" id="1464122.SAMN05421737_106175"/>
<dbReference type="Pfam" id="PF10702">
    <property type="entry name" value="DUF2507"/>
    <property type="match status" value="1"/>
</dbReference>
<dbReference type="Gene3D" id="3.30.1380.20">
    <property type="entry name" value="Trafficking protein particle complex subunit 3"/>
    <property type="match status" value="1"/>
</dbReference>
<accession>A0A1G6K2T3</accession>